<keyword evidence="2" id="KW-0472">Membrane</keyword>
<feature type="transmembrane region" description="Helical" evidence="2">
    <location>
        <begin position="149"/>
        <end position="168"/>
    </location>
</feature>
<organism evidence="3 4">
    <name type="scientific">Rhizophagus irregularis</name>
    <dbReference type="NCBI Taxonomy" id="588596"/>
    <lineage>
        <taxon>Eukaryota</taxon>
        <taxon>Fungi</taxon>
        <taxon>Fungi incertae sedis</taxon>
        <taxon>Mucoromycota</taxon>
        <taxon>Glomeromycotina</taxon>
        <taxon>Glomeromycetes</taxon>
        <taxon>Glomerales</taxon>
        <taxon>Glomeraceae</taxon>
        <taxon>Rhizophagus</taxon>
    </lineage>
</organism>
<sequence length="169" mass="18327">MKKGVSEECKVECEETCFVEVKHFSITRNSKIGGYNLFKVAILCQGTSTDTSASKRSAQSPPSSNVQGQGSSTSALAPTLQPLADNLAKCTWDITTTSPSPVDNNMSPLESVSGSSLENSQHFPSNSADKGKFVEILPSESECVAFSDVSFVAIQSFFFAFMLWLHLYY</sequence>
<keyword evidence="2" id="KW-1133">Transmembrane helix</keyword>
<evidence type="ECO:0000256" key="1">
    <source>
        <dbReference type="SAM" id="MobiDB-lite"/>
    </source>
</evidence>
<proteinExistence type="predicted"/>
<dbReference type="VEuPathDB" id="FungiDB:RhiirA1_472095"/>
<reference evidence="3 4" key="2">
    <citation type="submission" date="2017-09" db="EMBL/GenBank/DDBJ databases">
        <title>Extensive intraspecific genome diversity in a model arbuscular mycorrhizal fungus.</title>
        <authorList>
            <person name="Chen E.C."/>
            <person name="Morin E."/>
            <person name="Beaudet D."/>
            <person name="Noel J."/>
            <person name="Ndikumana S."/>
            <person name="Charron P."/>
            <person name="St-Onge C."/>
            <person name="Giorgi J."/>
            <person name="Grigoriev I.V."/>
            <person name="Roux C."/>
            <person name="Martin F.M."/>
            <person name="Corradi N."/>
        </authorList>
    </citation>
    <scope>NUCLEOTIDE SEQUENCE [LARGE SCALE GENOMIC DNA]</scope>
    <source>
        <strain evidence="3 4">A5</strain>
    </source>
</reference>
<dbReference type="Proteomes" id="UP000232722">
    <property type="component" value="Unassembled WGS sequence"/>
</dbReference>
<evidence type="ECO:0000313" key="3">
    <source>
        <dbReference type="EMBL" id="PKC10468.1"/>
    </source>
</evidence>
<comment type="caution">
    <text evidence="3">The sequence shown here is derived from an EMBL/GenBank/DDBJ whole genome shotgun (WGS) entry which is preliminary data.</text>
</comment>
<dbReference type="EMBL" id="LLXJ01000380">
    <property type="protein sequence ID" value="PKC10468.1"/>
    <property type="molecule type" value="Genomic_DNA"/>
</dbReference>
<evidence type="ECO:0000256" key="2">
    <source>
        <dbReference type="SAM" id="Phobius"/>
    </source>
</evidence>
<dbReference type="VEuPathDB" id="FungiDB:RhiirFUN_020536"/>
<dbReference type="AlphaFoldDB" id="A0A2N0PUE9"/>
<evidence type="ECO:0000313" key="4">
    <source>
        <dbReference type="Proteomes" id="UP000232722"/>
    </source>
</evidence>
<name>A0A2N0PUE9_9GLOM</name>
<protein>
    <submittedName>
        <fullName evidence="3">Uncharacterized protein</fullName>
    </submittedName>
</protein>
<reference evidence="3 4" key="1">
    <citation type="submission" date="2016-04" db="EMBL/GenBank/DDBJ databases">
        <title>Genome analyses suggest a sexual origin of heterokaryosis in a supposedly ancient asexual fungus.</title>
        <authorList>
            <person name="Ropars J."/>
            <person name="Sedzielewska K."/>
            <person name="Noel J."/>
            <person name="Charron P."/>
            <person name="Farinelli L."/>
            <person name="Marton T."/>
            <person name="Kruger M."/>
            <person name="Pelin A."/>
            <person name="Brachmann A."/>
            <person name="Corradi N."/>
        </authorList>
    </citation>
    <scope>NUCLEOTIDE SEQUENCE [LARGE SCALE GENOMIC DNA]</scope>
    <source>
        <strain evidence="3 4">A5</strain>
    </source>
</reference>
<keyword evidence="2" id="KW-0812">Transmembrane</keyword>
<accession>A0A2N0PUE9</accession>
<feature type="region of interest" description="Disordered" evidence="1">
    <location>
        <begin position="51"/>
        <end position="76"/>
    </location>
</feature>
<gene>
    <name evidence="3" type="ORF">RhiirA5_414340</name>
</gene>